<dbReference type="Proteomes" id="UP001148737">
    <property type="component" value="Unassembled WGS sequence"/>
</dbReference>
<accession>A0ACC1QIP8</accession>
<organism evidence="1 2">
    <name type="scientific">Lecanicillium saksenae</name>
    <dbReference type="NCBI Taxonomy" id="468837"/>
    <lineage>
        <taxon>Eukaryota</taxon>
        <taxon>Fungi</taxon>
        <taxon>Dikarya</taxon>
        <taxon>Ascomycota</taxon>
        <taxon>Pezizomycotina</taxon>
        <taxon>Sordariomycetes</taxon>
        <taxon>Hypocreomycetidae</taxon>
        <taxon>Hypocreales</taxon>
        <taxon>Cordycipitaceae</taxon>
        <taxon>Lecanicillium</taxon>
    </lineage>
</organism>
<sequence length="412" mass="46828">MKLPELPEEILNLVVRFVCYATDWDQVGTGAYVVCSDDRKTLVKMSRTCRRLHRVTLPFIFQHIKVEYDLRSPSVRGFRALCGTNSVAHVRRLEVDLSRRQPTASLEHIIDMAGVLTCHISRLINLYALRFDFNATPRGSPHLADARAHFASPLVMALRYVDFDNLRELDIYLPTAYSFGQFYSKENTTSRTPIESVCRRLRHLGVGVRNFTSRVGPNHRRREILPEDTVHPHEDHIDNLSRLVEAAVNVESLAISGTNHLDFTGVSFPQRLTSLSLSKVMMSADDVYSIFQISSPWRIIHLHSVHLTAGMWKDPLHAFGRQCPTTLVDFIAEACGYSPTGSSSYLRGPAPPSLPIDIPISIESQSNTDTLSLYLLQKRVVANRETRKFSDNFRYQRAKGEHMHDVIARFEI</sequence>
<evidence type="ECO:0000313" key="2">
    <source>
        <dbReference type="Proteomes" id="UP001148737"/>
    </source>
</evidence>
<dbReference type="EMBL" id="JANAKD010001516">
    <property type="protein sequence ID" value="KAJ3478680.1"/>
    <property type="molecule type" value="Genomic_DNA"/>
</dbReference>
<reference evidence="1" key="1">
    <citation type="submission" date="2022-07" db="EMBL/GenBank/DDBJ databases">
        <title>Genome Sequence of Lecanicillium saksenae.</title>
        <authorList>
            <person name="Buettner E."/>
        </authorList>
    </citation>
    <scope>NUCLEOTIDE SEQUENCE</scope>
    <source>
        <strain evidence="1">VT-O1</strain>
    </source>
</reference>
<protein>
    <submittedName>
        <fullName evidence="1">Uncharacterized protein</fullName>
    </submittedName>
</protein>
<keyword evidence="2" id="KW-1185">Reference proteome</keyword>
<proteinExistence type="predicted"/>
<gene>
    <name evidence="1" type="ORF">NLG97_g8508</name>
</gene>
<comment type="caution">
    <text evidence="1">The sequence shown here is derived from an EMBL/GenBank/DDBJ whole genome shotgun (WGS) entry which is preliminary data.</text>
</comment>
<name>A0ACC1QIP8_9HYPO</name>
<evidence type="ECO:0000313" key="1">
    <source>
        <dbReference type="EMBL" id="KAJ3478680.1"/>
    </source>
</evidence>